<name>A0A699REK5_TANCI</name>
<feature type="domain" description="DNA2/NAM7 helicase-like C-terminal" evidence="2">
    <location>
        <begin position="62"/>
        <end position="119"/>
    </location>
</feature>
<accession>A0A699REK5</accession>
<dbReference type="SUPFAM" id="SSF52540">
    <property type="entry name" value="P-loop containing nucleoside triphosphate hydrolases"/>
    <property type="match status" value="1"/>
</dbReference>
<keyword evidence="3" id="KW-0547">Nucleotide-binding</keyword>
<gene>
    <name evidence="3" type="ORF">Tci_856183</name>
</gene>
<evidence type="ECO:0000259" key="1">
    <source>
        <dbReference type="Pfam" id="PF13086"/>
    </source>
</evidence>
<evidence type="ECO:0000259" key="2">
    <source>
        <dbReference type="Pfam" id="PF13087"/>
    </source>
</evidence>
<protein>
    <submittedName>
        <fullName evidence="3">Probable helicase MAGATAMA 3</fullName>
    </submittedName>
</protein>
<dbReference type="PANTHER" id="PTHR10887:SF442">
    <property type="entry name" value="DNA HELICASE"/>
    <property type="match status" value="1"/>
</dbReference>
<dbReference type="InterPro" id="IPR027417">
    <property type="entry name" value="P-loop_NTPase"/>
</dbReference>
<feature type="domain" description="DNA2/NAM7 helicase helicase" evidence="1">
    <location>
        <begin position="5"/>
        <end position="54"/>
    </location>
</feature>
<dbReference type="Pfam" id="PF13086">
    <property type="entry name" value="AAA_11"/>
    <property type="match status" value="1"/>
</dbReference>
<comment type="caution">
    <text evidence="3">The sequence shown here is derived from an EMBL/GenBank/DDBJ whole genome shotgun (WGS) entry which is preliminary data.</text>
</comment>
<dbReference type="EMBL" id="BKCJ011093526">
    <property type="protein sequence ID" value="GFC84213.1"/>
    <property type="molecule type" value="Genomic_DNA"/>
</dbReference>
<dbReference type="Pfam" id="PF13087">
    <property type="entry name" value="AAA_12"/>
    <property type="match status" value="1"/>
</dbReference>
<evidence type="ECO:0000313" key="3">
    <source>
        <dbReference type="EMBL" id="GFC84213.1"/>
    </source>
</evidence>
<dbReference type="InterPro" id="IPR041677">
    <property type="entry name" value="DNA2/NAM7_AAA_11"/>
</dbReference>
<reference evidence="3" key="1">
    <citation type="journal article" date="2019" name="Sci. Rep.">
        <title>Draft genome of Tanacetum cinerariifolium, the natural source of mosquito coil.</title>
        <authorList>
            <person name="Yamashiro T."/>
            <person name="Shiraishi A."/>
            <person name="Satake H."/>
            <person name="Nakayama K."/>
        </authorList>
    </citation>
    <scope>NUCLEOTIDE SEQUENCE</scope>
</reference>
<keyword evidence="3" id="KW-0378">Hydrolase</keyword>
<dbReference type="GO" id="GO:0004386">
    <property type="term" value="F:helicase activity"/>
    <property type="evidence" value="ECO:0007669"/>
    <property type="project" value="UniProtKB-KW"/>
</dbReference>
<organism evidence="3">
    <name type="scientific">Tanacetum cinerariifolium</name>
    <name type="common">Dalmatian daisy</name>
    <name type="synonym">Chrysanthemum cinerariifolium</name>
    <dbReference type="NCBI Taxonomy" id="118510"/>
    <lineage>
        <taxon>Eukaryota</taxon>
        <taxon>Viridiplantae</taxon>
        <taxon>Streptophyta</taxon>
        <taxon>Embryophyta</taxon>
        <taxon>Tracheophyta</taxon>
        <taxon>Spermatophyta</taxon>
        <taxon>Magnoliopsida</taxon>
        <taxon>eudicotyledons</taxon>
        <taxon>Gunneridae</taxon>
        <taxon>Pentapetalae</taxon>
        <taxon>asterids</taxon>
        <taxon>campanulids</taxon>
        <taxon>Asterales</taxon>
        <taxon>Asteraceae</taxon>
        <taxon>Asteroideae</taxon>
        <taxon>Anthemideae</taxon>
        <taxon>Anthemidinae</taxon>
        <taxon>Tanacetum</taxon>
    </lineage>
</organism>
<dbReference type="AlphaFoldDB" id="A0A699REK5"/>
<dbReference type="PANTHER" id="PTHR10887">
    <property type="entry name" value="DNA2/NAM7 HELICASE FAMILY"/>
    <property type="match status" value="1"/>
</dbReference>
<dbReference type="InterPro" id="IPR041679">
    <property type="entry name" value="DNA2/NAM7-like_C"/>
</dbReference>
<keyword evidence="3" id="KW-0067">ATP-binding</keyword>
<dbReference type="InterPro" id="IPR045055">
    <property type="entry name" value="DNA2/NAM7-like"/>
</dbReference>
<keyword evidence="3" id="KW-0347">Helicase</keyword>
<proteinExistence type="predicted"/>
<sequence>MRLHALKMKVELLVIDEAAQLKECESVMPLQLSGLRDVVLIGDEKQLPAMVQSRICMKAEFGRSLFERLVLLKYTTHLLNVQYRMHPMISLFPNKEFYNKKILDGPNMKERSFKKQFLKGKMFGTYNLVNY</sequence>
<dbReference type="Gene3D" id="3.40.50.300">
    <property type="entry name" value="P-loop containing nucleotide triphosphate hydrolases"/>
    <property type="match status" value="2"/>
</dbReference>